<dbReference type="InterPro" id="IPR045592">
    <property type="entry name" value="DUF6461"/>
</dbReference>
<dbReference type="EMBL" id="BAAAQD010000011">
    <property type="protein sequence ID" value="GAA1531697.1"/>
    <property type="molecule type" value="Genomic_DNA"/>
</dbReference>
<dbReference type="Pfam" id="PF20062">
    <property type="entry name" value="DUF6461"/>
    <property type="match status" value="1"/>
</dbReference>
<accession>A0ABN2B0Z9</accession>
<proteinExistence type="predicted"/>
<dbReference type="Proteomes" id="UP001501470">
    <property type="component" value="Unassembled WGS sequence"/>
</dbReference>
<sequence length="546" mass="59867">MVAGVEQVLPLDFCVTLVRGAGPDEVIGILGGADPVPIVSAQTALLAEDAVREWVDEDGASHPTDLKYVVATRLGDWTMVIEPNGYLCTDRDVVRALSAAGELVSFYYNENTTPSFTWAAGGSELVCFNPGYPDDPYGAEPGRLDGLLTELGFTFGGYGEDLDDDGNGFDADFQERTFALMERMTGVRWDIELLDAATFHCAGVGGPGSRVATEPWYAEVREELTACAQDPYGWNDHDFGDFAGWRRRGVTDPRVKRALGHAGTTVLDEDRALALALAFAPAGLIERMDLWVRQQPYRVVGRLDEPWHGPAEDLCWQLATADGGGSTAERIADLWRDFPELRDVVIPPPQPPPPERAAVRRKREARERDEERWRLEDLRTTWGGRIPTDPRLFEPDVQLYTLGLVPYDRDLIDRIAGSDAGTQRAMALWAARFCCTRSGLIDKDWAEAGLIALERGAPPPSWLADHDAAYAHWRGVPRESIVHVGRLGLSGEEPPPPDPELAALHALVHAHHDDPLIAAMATVRPAVQFGDPPAVIAAFRAAFDLP</sequence>
<name>A0ABN2B0Z9_9ACTN</name>
<protein>
    <submittedName>
        <fullName evidence="2">Uncharacterized protein</fullName>
    </submittedName>
</protein>
<gene>
    <name evidence="2" type="ORF">GCM10009827_056830</name>
</gene>
<feature type="compositionally biased region" description="Pro residues" evidence="1">
    <location>
        <begin position="346"/>
        <end position="355"/>
    </location>
</feature>
<evidence type="ECO:0000256" key="1">
    <source>
        <dbReference type="SAM" id="MobiDB-lite"/>
    </source>
</evidence>
<keyword evidence="3" id="KW-1185">Reference proteome</keyword>
<organism evidence="2 3">
    <name type="scientific">Dactylosporangium maewongense</name>
    <dbReference type="NCBI Taxonomy" id="634393"/>
    <lineage>
        <taxon>Bacteria</taxon>
        <taxon>Bacillati</taxon>
        <taxon>Actinomycetota</taxon>
        <taxon>Actinomycetes</taxon>
        <taxon>Micromonosporales</taxon>
        <taxon>Micromonosporaceae</taxon>
        <taxon>Dactylosporangium</taxon>
    </lineage>
</organism>
<dbReference type="RefSeq" id="WP_344505237.1">
    <property type="nucleotide sequence ID" value="NZ_BAAAQD010000011.1"/>
</dbReference>
<reference evidence="2 3" key="1">
    <citation type="journal article" date="2019" name="Int. J. Syst. Evol. Microbiol.">
        <title>The Global Catalogue of Microorganisms (GCM) 10K type strain sequencing project: providing services to taxonomists for standard genome sequencing and annotation.</title>
        <authorList>
            <consortium name="The Broad Institute Genomics Platform"/>
            <consortium name="The Broad Institute Genome Sequencing Center for Infectious Disease"/>
            <person name="Wu L."/>
            <person name="Ma J."/>
        </authorList>
    </citation>
    <scope>NUCLEOTIDE SEQUENCE [LARGE SCALE GENOMIC DNA]</scope>
    <source>
        <strain evidence="2 3">JCM 15933</strain>
    </source>
</reference>
<feature type="region of interest" description="Disordered" evidence="1">
    <location>
        <begin position="344"/>
        <end position="363"/>
    </location>
</feature>
<evidence type="ECO:0000313" key="3">
    <source>
        <dbReference type="Proteomes" id="UP001501470"/>
    </source>
</evidence>
<comment type="caution">
    <text evidence="2">The sequence shown here is derived from an EMBL/GenBank/DDBJ whole genome shotgun (WGS) entry which is preliminary data.</text>
</comment>
<evidence type="ECO:0000313" key="2">
    <source>
        <dbReference type="EMBL" id="GAA1531697.1"/>
    </source>
</evidence>